<dbReference type="GO" id="GO:0000287">
    <property type="term" value="F:magnesium ion binding"/>
    <property type="evidence" value="ECO:0007669"/>
    <property type="project" value="UniProtKB-UniRule"/>
</dbReference>
<feature type="binding site" evidence="6">
    <location>
        <position position="339"/>
    </location>
    <ligand>
        <name>(2R)-2-phosphoglycerate</name>
        <dbReference type="ChEBI" id="CHEBI:58289"/>
    </ligand>
</feature>
<dbReference type="AlphaFoldDB" id="A0A7D5K958"/>
<dbReference type="UniPathway" id="UPA00109">
    <property type="reaction ID" value="UER00187"/>
</dbReference>
<feature type="domain" description="Enolase C-terminal TIM barrel" evidence="9">
    <location>
        <begin position="139"/>
        <end position="419"/>
    </location>
</feature>
<comment type="cofactor">
    <cofactor evidence="6">
        <name>Mg(2+)</name>
        <dbReference type="ChEBI" id="CHEBI:18420"/>
    </cofactor>
    <text evidence="6">Binds a second Mg(2+) ion via substrate during catalysis.</text>
</comment>
<evidence type="ECO:0000259" key="9">
    <source>
        <dbReference type="SMART" id="SM01192"/>
    </source>
</evidence>
<comment type="function">
    <text evidence="6">Catalyzes the reversible conversion of 2-phosphoglycerate (2-PG) into phosphoenolpyruvate (PEP). It is essential for the degradation of carbohydrates via glycolysis.</text>
</comment>
<dbReference type="GeneID" id="56030202"/>
<dbReference type="InterPro" id="IPR036849">
    <property type="entry name" value="Enolase-like_C_sf"/>
</dbReference>
<keyword evidence="6" id="KW-0963">Cytoplasm</keyword>
<dbReference type="GO" id="GO:0005576">
    <property type="term" value="C:extracellular region"/>
    <property type="evidence" value="ECO:0007669"/>
    <property type="project" value="UniProtKB-SubCell"/>
</dbReference>
<dbReference type="PANTHER" id="PTHR11902">
    <property type="entry name" value="ENOLASE"/>
    <property type="match status" value="1"/>
</dbReference>
<comment type="similarity">
    <text evidence="2 6">Belongs to the enolase family.</text>
</comment>
<evidence type="ECO:0000256" key="5">
    <source>
        <dbReference type="ARBA" id="ARBA00023239"/>
    </source>
</evidence>
<dbReference type="InterPro" id="IPR029017">
    <property type="entry name" value="Enolase-like_N"/>
</dbReference>
<dbReference type="SUPFAM" id="SSF54826">
    <property type="entry name" value="Enolase N-terminal domain-like"/>
    <property type="match status" value="1"/>
</dbReference>
<evidence type="ECO:0000256" key="2">
    <source>
        <dbReference type="ARBA" id="ARBA00009604"/>
    </source>
</evidence>
<sequence length="423" mass="44375">MSEITDVTAWEVLDSRGNPTVRARVDAKSGSGTFTVPAGASTGEHEVVERRDGGGRYGGQGVTDAVAAANDELAEVVVGRDATDQEAIDAAMVAYDGTDALAAVGANAVLAVSGAVAHAASSVAGKSLHRYIADSRGSEGSMPTPMVNVVSGGLHAEGGIEIQDVLAVPRGATTYSEALETAWDVRRAVRSLVVEAGHRPLVADEGGFAPPMAGIGEAFELVVDGIERAGYVPGDDVALAVDVAASHFYDADADTYRLESVGRTLDRGKLISLVVEWTESYPLISIEDPLAEDDWRGWARLADRLPADVQLLGDDLLVTNRDRLARATEDDVVSAVLVKPNQAGTMTRAMDVVADAKAADVAPVVSARSGETCDTTIADLAVGLDAGQIKIGSLARSERLAKYNRLLEIERTTDRRLRNPFAD</sequence>
<dbReference type="GO" id="GO:0009986">
    <property type="term" value="C:cell surface"/>
    <property type="evidence" value="ECO:0007669"/>
    <property type="project" value="UniProtKB-SubCell"/>
</dbReference>
<dbReference type="Pfam" id="PF00113">
    <property type="entry name" value="Enolase_C"/>
    <property type="match status" value="1"/>
</dbReference>
<dbReference type="KEGG" id="halg:HUG10_15175"/>
<dbReference type="GO" id="GO:0006096">
    <property type="term" value="P:glycolytic process"/>
    <property type="evidence" value="ECO:0007669"/>
    <property type="project" value="UniProtKB-UniRule"/>
</dbReference>
<dbReference type="PANTHER" id="PTHR11902:SF1">
    <property type="entry name" value="ENOLASE"/>
    <property type="match status" value="1"/>
</dbReference>
<dbReference type="PIRSF" id="PIRSF001400">
    <property type="entry name" value="Enolase"/>
    <property type="match status" value="1"/>
</dbReference>
<keyword evidence="5 6" id="KW-0456">Lyase</keyword>
<keyword evidence="6 8" id="KW-0479">Metal-binding</keyword>
<dbReference type="InterPro" id="IPR020811">
    <property type="entry name" value="Enolase_N"/>
</dbReference>
<dbReference type="InterPro" id="IPR020810">
    <property type="entry name" value="Enolase_C"/>
</dbReference>
<dbReference type="SFLD" id="SFLDF00002">
    <property type="entry name" value="enolase"/>
    <property type="match status" value="1"/>
</dbReference>
<evidence type="ECO:0000313" key="11">
    <source>
        <dbReference type="EMBL" id="QLG28799.1"/>
    </source>
</evidence>
<dbReference type="SMART" id="SM01193">
    <property type="entry name" value="Enolase_N"/>
    <property type="match status" value="1"/>
</dbReference>
<evidence type="ECO:0000259" key="10">
    <source>
        <dbReference type="SMART" id="SM01193"/>
    </source>
</evidence>
<keyword evidence="3 6" id="KW-0460">Magnesium</keyword>
<dbReference type="RefSeq" id="WP_179170373.1">
    <property type="nucleotide sequence ID" value="NZ_CP058529.1"/>
</dbReference>
<dbReference type="EC" id="4.2.1.11" evidence="6"/>
<feature type="binding site" evidence="6 8">
    <location>
        <position position="287"/>
    </location>
    <ligand>
        <name>Mg(2+)</name>
        <dbReference type="ChEBI" id="CHEBI:18420"/>
    </ligand>
</feature>
<comment type="pathway">
    <text evidence="1 6">Carbohydrate degradation; glycolysis; pyruvate from D-glyceraldehyde 3-phosphate: step 4/5.</text>
</comment>
<dbReference type="Gene3D" id="3.30.390.10">
    <property type="entry name" value="Enolase-like, N-terminal domain"/>
    <property type="match status" value="1"/>
</dbReference>
<feature type="binding site" evidence="6">
    <location>
        <position position="163"/>
    </location>
    <ligand>
        <name>(2R)-2-phosphoglycerate</name>
        <dbReference type="ChEBI" id="CHEBI:58289"/>
    </ligand>
</feature>
<feature type="active site" description="Proton donor" evidence="6 7">
    <location>
        <position position="205"/>
    </location>
</feature>
<dbReference type="EMBL" id="CP058529">
    <property type="protein sequence ID" value="QLG28799.1"/>
    <property type="molecule type" value="Genomic_DNA"/>
</dbReference>
<keyword evidence="4 6" id="KW-0324">Glycolysis</keyword>
<comment type="catalytic activity">
    <reaction evidence="6">
        <text>(2R)-2-phosphoglycerate = phosphoenolpyruvate + H2O</text>
        <dbReference type="Rhea" id="RHEA:10164"/>
        <dbReference type="ChEBI" id="CHEBI:15377"/>
        <dbReference type="ChEBI" id="CHEBI:58289"/>
        <dbReference type="ChEBI" id="CHEBI:58702"/>
        <dbReference type="EC" id="4.2.1.11"/>
    </reaction>
</comment>
<name>A0A7D5K958_9EURY</name>
<dbReference type="NCBIfam" id="TIGR01060">
    <property type="entry name" value="eno"/>
    <property type="match status" value="1"/>
</dbReference>
<evidence type="ECO:0000256" key="4">
    <source>
        <dbReference type="ARBA" id="ARBA00023152"/>
    </source>
</evidence>
<evidence type="ECO:0000313" key="12">
    <source>
        <dbReference type="Proteomes" id="UP000509750"/>
    </source>
</evidence>
<dbReference type="Gene3D" id="3.20.20.120">
    <property type="entry name" value="Enolase-like C-terminal domain"/>
    <property type="match status" value="1"/>
</dbReference>
<dbReference type="GO" id="GO:0000015">
    <property type="term" value="C:phosphopyruvate hydratase complex"/>
    <property type="evidence" value="ECO:0007669"/>
    <property type="project" value="InterPro"/>
</dbReference>
<keyword evidence="6" id="KW-0964">Secreted</keyword>
<keyword evidence="12" id="KW-1185">Reference proteome</keyword>
<evidence type="ECO:0000256" key="8">
    <source>
        <dbReference type="PIRSR" id="PIRSR001400-3"/>
    </source>
</evidence>
<organism evidence="11 12">
    <name type="scientific">Halorarum halophilum</name>
    <dbReference type="NCBI Taxonomy" id="2743090"/>
    <lineage>
        <taxon>Archaea</taxon>
        <taxon>Methanobacteriati</taxon>
        <taxon>Methanobacteriota</taxon>
        <taxon>Stenosarchaea group</taxon>
        <taxon>Halobacteria</taxon>
        <taxon>Halobacteriales</taxon>
        <taxon>Haloferacaceae</taxon>
        <taxon>Halorarum</taxon>
    </lineage>
</organism>
<dbReference type="InterPro" id="IPR000941">
    <property type="entry name" value="Enolase"/>
</dbReference>
<accession>A0A7D5K958</accession>
<reference evidence="11 12" key="1">
    <citation type="submission" date="2020-07" db="EMBL/GenBank/DDBJ databases">
        <title>Gai3-2, isolated from salt lake.</title>
        <authorList>
            <person name="Cui H."/>
            <person name="Shi X."/>
        </authorList>
    </citation>
    <scope>NUCLEOTIDE SEQUENCE [LARGE SCALE GENOMIC DNA]</scope>
    <source>
        <strain evidence="11 12">Gai3-2</strain>
    </source>
</reference>
<feature type="binding site" evidence="6">
    <location>
        <position position="390"/>
    </location>
    <ligand>
        <name>(2R)-2-phosphoglycerate</name>
        <dbReference type="ChEBI" id="CHEBI:58289"/>
    </ligand>
</feature>
<feature type="binding site" evidence="6">
    <location>
        <position position="368"/>
    </location>
    <ligand>
        <name>(2R)-2-phosphoglycerate</name>
        <dbReference type="ChEBI" id="CHEBI:58289"/>
    </ligand>
</feature>
<dbReference type="OrthoDB" id="8680at2157"/>
<evidence type="ECO:0000256" key="1">
    <source>
        <dbReference type="ARBA" id="ARBA00005031"/>
    </source>
</evidence>
<gene>
    <name evidence="6 11" type="primary">eno</name>
    <name evidence="11" type="ORF">HUG10_15175</name>
</gene>
<proteinExistence type="inferred from homology"/>
<feature type="binding site" evidence="6">
    <location>
        <position position="369"/>
    </location>
    <ligand>
        <name>(2R)-2-phosphoglycerate</name>
        <dbReference type="ChEBI" id="CHEBI:58289"/>
    </ligand>
</feature>
<evidence type="ECO:0000256" key="3">
    <source>
        <dbReference type="ARBA" id="ARBA00022842"/>
    </source>
</evidence>
<keyword evidence="11" id="KW-0670">Pyruvate</keyword>
<dbReference type="SMART" id="SM01192">
    <property type="entry name" value="Enolase_C"/>
    <property type="match status" value="1"/>
</dbReference>
<feature type="binding site" evidence="6 8">
    <location>
        <position position="242"/>
    </location>
    <ligand>
        <name>Mg(2+)</name>
        <dbReference type="ChEBI" id="CHEBI:18420"/>
    </ligand>
</feature>
<feature type="binding site" evidence="6 8">
    <location>
        <position position="314"/>
    </location>
    <ligand>
        <name>Mg(2+)</name>
        <dbReference type="ChEBI" id="CHEBI:18420"/>
    </ligand>
</feature>
<protein>
    <recommendedName>
        <fullName evidence="6">Enolase</fullName>
        <ecNumber evidence="6">4.2.1.11</ecNumber>
    </recommendedName>
    <alternativeName>
        <fullName evidence="6">2-phospho-D-glycerate hydro-lyase</fullName>
    </alternativeName>
    <alternativeName>
        <fullName evidence="6">2-phosphoglycerate dehydratase</fullName>
    </alternativeName>
</protein>
<evidence type="ECO:0000256" key="6">
    <source>
        <dbReference type="HAMAP-Rule" id="MF_00318"/>
    </source>
</evidence>
<feature type="active site" description="Proton acceptor" evidence="6 7">
    <location>
        <position position="339"/>
    </location>
</feature>
<feature type="domain" description="Enolase N-terminal" evidence="10">
    <location>
        <begin position="4"/>
        <end position="132"/>
    </location>
</feature>
<dbReference type="SFLD" id="SFLDS00001">
    <property type="entry name" value="Enolase"/>
    <property type="match status" value="1"/>
</dbReference>
<dbReference type="PRINTS" id="PR00148">
    <property type="entry name" value="ENOLASE"/>
</dbReference>
<comment type="subcellular location">
    <subcellularLocation>
        <location evidence="6">Cytoplasm</location>
    </subcellularLocation>
    <subcellularLocation>
        <location evidence="6">Secreted</location>
    </subcellularLocation>
    <subcellularLocation>
        <location evidence="6">Cell surface</location>
    </subcellularLocation>
    <text evidence="6">Fractions of enolase are present in both the cytoplasm and on the cell surface.</text>
</comment>
<dbReference type="Proteomes" id="UP000509750">
    <property type="component" value="Chromosome"/>
</dbReference>
<dbReference type="Pfam" id="PF03952">
    <property type="entry name" value="Enolase_N"/>
    <property type="match status" value="1"/>
</dbReference>
<dbReference type="SFLD" id="SFLDG00178">
    <property type="entry name" value="enolase"/>
    <property type="match status" value="1"/>
</dbReference>
<comment type="cofactor">
    <cofactor evidence="8">
        <name>Mg(2+)</name>
        <dbReference type="ChEBI" id="CHEBI:18420"/>
    </cofactor>
    <text evidence="8">Mg(2+) is required for catalysis and for stabilizing the dimer.</text>
</comment>
<evidence type="ECO:0000256" key="7">
    <source>
        <dbReference type="PIRSR" id="PIRSR001400-1"/>
    </source>
</evidence>
<dbReference type="SUPFAM" id="SSF51604">
    <property type="entry name" value="Enolase C-terminal domain-like"/>
    <property type="match status" value="1"/>
</dbReference>
<dbReference type="GO" id="GO:0004634">
    <property type="term" value="F:phosphopyruvate hydratase activity"/>
    <property type="evidence" value="ECO:0007669"/>
    <property type="project" value="UniProtKB-UniRule"/>
</dbReference>
<dbReference type="HAMAP" id="MF_00318">
    <property type="entry name" value="Enolase"/>
    <property type="match status" value="1"/>
</dbReference>